<gene>
    <name evidence="6" type="primary">LOC110411370</name>
</gene>
<dbReference type="PANTHER" id="PTHR24007:SF10">
    <property type="entry name" value="BRAP2 RING ZNF UBP DOMAIN-CONTAINING PROTEIN 1"/>
    <property type="match status" value="1"/>
</dbReference>
<organism evidence="5 6">
    <name type="scientific">Herrania umbratica</name>
    <dbReference type="NCBI Taxonomy" id="108875"/>
    <lineage>
        <taxon>Eukaryota</taxon>
        <taxon>Viridiplantae</taxon>
        <taxon>Streptophyta</taxon>
        <taxon>Embryophyta</taxon>
        <taxon>Tracheophyta</taxon>
        <taxon>Spermatophyta</taxon>
        <taxon>Magnoliopsida</taxon>
        <taxon>eudicotyledons</taxon>
        <taxon>Gunneridae</taxon>
        <taxon>Pentapetalae</taxon>
        <taxon>rosids</taxon>
        <taxon>malvids</taxon>
        <taxon>Malvales</taxon>
        <taxon>Malvaceae</taxon>
        <taxon>Byttnerioideae</taxon>
        <taxon>Herrania</taxon>
    </lineage>
</organism>
<dbReference type="PANTHER" id="PTHR24007">
    <property type="entry name" value="BRCA1-ASSOCIATED PROTEIN"/>
    <property type="match status" value="1"/>
</dbReference>
<evidence type="ECO:0000256" key="1">
    <source>
        <dbReference type="ARBA" id="ARBA00022723"/>
    </source>
</evidence>
<dbReference type="AlphaFoldDB" id="A0A6J0ZR65"/>
<keyword evidence="3" id="KW-0862">Zinc</keyword>
<evidence type="ECO:0000313" key="6">
    <source>
        <dbReference type="RefSeq" id="XP_021277175.1"/>
    </source>
</evidence>
<keyword evidence="2" id="KW-0863">Zinc-finger</keyword>
<keyword evidence="5" id="KW-1185">Reference proteome</keyword>
<dbReference type="OrthoDB" id="273556at2759"/>
<evidence type="ECO:0000313" key="5">
    <source>
        <dbReference type="Proteomes" id="UP000504621"/>
    </source>
</evidence>
<proteinExistence type="predicted"/>
<evidence type="ECO:0000256" key="3">
    <source>
        <dbReference type="ARBA" id="ARBA00022833"/>
    </source>
</evidence>
<dbReference type="RefSeq" id="XP_021277175.1">
    <property type="nucleotide sequence ID" value="XM_021421500.1"/>
</dbReference>
<dbReference type="GO" id="GO:0016567">
    <property type="term" value="P:protein ubiquitination"/>
    <property type="evidence" value="ECO:0007669"/>
    <property type="project" value="TreeGrafter"/>
</dbReference>
<dbReference type="Pfam" id="PF07576">
    <property type="entry name" value="BRAP2"/>
    <property type="match status" value="1"/>
</dbReference>
<keyword evidence="1" id="KW-0479">Metal-binding</keyword>
<accession>A0A6J0ZR65</accession>
<feature type="domain" description="BRCA1-associated 2/ETP1 RRM" evidence="4">
    <location>
        <begin position="56"/>
        <end position="153"/>
    </location>
</feature>
<dbReference type="Proteomes" id="UP000504621">
    <property type="component" value="Unplaced"/>
</dbReference>
<reference evidence="6" key="1">
    <citation type="submission" date="2025-08" db="UniProtKB">
        <authorList>
            <consortium name="RefSeq"/>
        </authorList>
    </citation>
    <scope>IDENTIFICATION</scope>
    <source>
        <tissue evidence="6">Leaf</tissue>
    </source>
</reference>
<dbReference type="InterPro" id="IPR047243">
    <property type="entry name" value="RING-H2_BRAP2"/>
</dbReference>
<dbReference type="GO" id="GO:0007265">
    <property type="term" value="P:Ras protein signal transduction"/>
    <property type="evidence" value="ECO:0007669"/>
    <property type="project" value="TreeGrafter"/>
</dbReference>
<protein>
    <submittedName>
        <fullName evidence="6">BRCA1-associated protein</fullName>
    </submittedName>
</protein>
<evidence type="ECO:0000256" key="2">
    <source>
        <dbReference type="ARBA" id="ARBA00022771"/>
    </source>
</evidence>
<dbReference type="InterPro" id="IPR011422">
    <property type="entry name" value="BRAP2/ETP1_RRM"/>
</dbReference>
<dbReference type="GO" id="GO:0008270">
    <property type="term" value="F:zinc ion binding"/>
    <property type="evidence" value="ECO:0007669"/>
    <property type="project" value="UniProtKB-KW"/>
</dbReference>
<dbReference type="GO" id="GO:0061630">
    <property type="term" value="F:ubiquitin protein ligase activity"/>
    <property type="evidence" value="ECO:0007669"/>
    <property type="project" value="TreeGrafter"/>
</dbReference>
<sequence length="205" mass="22847">MFILRVHSVDDERPITTNEEIEFYTITSPSNPSPIFSERRGVVHLYRKASQSSLPNPSSRSTSLFVVAVPNYLSVADFIRFSGTHLENITHLLFSRNDGIEDRYSVLIKLVDQLAADGFHSSLNGKRFSPAEAELCHILFTHSVEYTESGEIASTPPVGFTELPSCPICLERLDPDTSGILSTFCDHSFQCSCTSKWTYLSCTVS</sequence>
<dbReference type="SUPFAM" id="SSF57850">
    <property type="entry name" value="RING/U-box"/>
    <property type="match status" value="1"/>
</dbReference>
<evidence type="ECO:0000259" key="4">
    <source>
        <dbReference type="Pfam" id="PF07576"/>
    </source>
</evidence>
<dbReference type="GeneID" id="110411370"/>
<dbReference type="GO" id="GO:0005737">
    <property type="term" value="C:cytoplasm"/>
    <property type="evidence" value="ECO:0007669"/>
    <property type="project" value="TreeGrafter"/>
</dbReference>
<dbReference type="CDD" id="cd16457">
    <property type="entry name" value="RING-H2_BRAP2"/>
    <property type="match status" value="1"/>
</dbReference>
<name>A0A6J0ZR65_9ROSI</name>